<dbReference type="OrthoDB" id="412584at2759"/>
<evidence type="ECO:0000313" key="3">
    <source>
        <dbReference type="Proteomes" id="UP000078561"/>
    </source>
</evidence>
<dbReference type="EMBL" id="LT553142">
    <property type="protein sequence ID" value="SAM00160.1"/>
    <property type="molecule type" value="Genomic_DNA"/>
</dbReference>
<dbReference type="OMA" id="RFSITIV"/>
<keyword evidence="3" id="KW-1185">Reference proteome</keyword>
<feature type="domain" description="Retrotransposon gag" evidence="1">
    <location>
        <begin position="61"/>
        <end position="153"/>
    </location>
</feature>
<dbReference type="InParanoid" id="A0A163J9E5"/>
<evidence type="ECO:0000313" key="2">
    <source>
        <dbReference type="EMBL" id="SAM00160.1"/>
    </source>
</evidence>
<feature type="non-terminal residue" evidence="2">
    <location>
        <position position="1"/>
    </location>
</feature>
<evidence type="ECO:0000259" key="1">
    <source>
        <dbReference type="Pfam" id="PF03732"/>
    </source>
</evidence>
<dbReference type="PANTHER" id="PTHR15503:SF22">
    <property type="entry name" value="TRANSPOSON TY3-I GAG POLYPROTEIN"/>
    <property type="match status" value="1"/>
</dbReference>
<proteinExistence type="predicted"/>
<dbReference type="AlphaFoldDB" id="A0A163J9E5"/>
<reference evidence="2" key="1">
    <citation type="submission" date="2016-04" db="EMBL/GenBank/DDBJ databases">
        <authorList>
            <person name="Evans L.H."/>
            <person name="Alamgir A."/>
            <person name="Owens N."/>
            <person name="Weber N.D."/>
            <person name="Virtaneva K."/>
            <person name="Barbian K."/>
            <person name="Babar A."/>
            <person name="Rosenke K."/>
        </authorList>
    </citation>
    <scope>NUCLEOTIDE SEQUENCE [LARGE SCALE GENOMIC DNA]</scope>
    <source>
        <strain evidence="2">CBS 101.48</strain>
    </source>
</reference>
<dbReference type="Proteomes" id="UP000078561">
    <property type="component" value="Unassembled WGS sequence"/>
</dbReference>
<gene>
    <name evidence="2" type="primary">ABSGL_05835.1 scaffold 7486</name>
</gene>
<dbReference type="Pfam" id="PF03732">
    <property type="entry name" value="Retrotrans_gag"/>
    <property type="match status" value="1"/>
</dbReference>
<organism evidence="2">
    <name type="scientific">Absidia glauca</name>
    <name type="common">Pin mould</name>
    <dbReference type="NCBI Taxonomy" id="4829"/>
    <lineage>
        <taxon>Eukaryota</taxon>
        <taxon>Fungi</taxon>
        <taxon>Fungi incertae sedis</taxon>
        <taxon>Mucoromycota</taxon>
        <taxon>Mucoromycotina</taxon>
        <taxon>Mucoromycetes</taxon>
        <taxon>Mucorales</taxon>
        <taxon>Cunninghamellaceae</taxon>
        <taxon>Absidia</taxon>
    </lineage>
</organism>
<dbReference type="InterPro" id="IPR005162">
    <property type="entry name" value="Retrotrans_gag_dom"/>
</dbReference>
<dbReference type="PANTHER" id="PTHR15503">
    <property type="entry name" value="LDOC1 RELATED"/>
    <property type="match status" value="1"/>
</dbReference>
<sequence>AMKFLVNRDAVQPGLQAAKVKVPLPNRLSGDRDAVEVENWIADLDHYFKLTNLREEDQLEFAVTLFGPKAKMWWRRLQADESSDVPLNWRELQEAVKMAFVPVGSYKAARNKLANLRQTGSVATYVEEFDELRMVIGNVEEPEALDKFVRGLKQEVQLHLATTDPATVKEATRLALAYDEARSNHESRPRWTRRSG</sequence>
<dbReference type="STRING" id="4829.A0A163J9E5"/>
<protein>
    <recommendedName>
        <fullName evidence="1">Retrotransposon gag domain-containing protein</fullName>
    </recommendedName>
</protein>
<accession>A0A163J9E5</accession>
<feature type="non-terminal residue" evidence="2">
    <location>
        <position position="196"/>
    </location>
</feature>
<dbReference type="InterPro" id="IPR032567">
    <property type="entry name" value="RTL1-rel"/>
</dbReference>
<name>A0A163J9E5_ABSGL</name>